<dbReference type="AlphaFoldDB" id="A0A9W8N9L3"/>
<evidence type="ECO:0000313" key="1">
    <source>
        <dbReference type="EMBL" id="KAJ3563718.1"/>
    </source>
</evidence>
<reference evidence="1" key="1">
    <citation type="submission" date="2022-07" db="EMBL/GenBank/DDBJ databases">
        <title>Genome Sequence of Xylaria arbuscula.</title>
        <authorList>
            <person name="Buettner E."/>
        </authorList>
    </citation>
    <scope>NUCLEOTIDE SEQUENCE</scope>
    <source>
        <strain evidence="1">VT107</strain>
    </source>
</reference>
<evidence type="ECO:0000313" key="2">
    <source>
        <dbReference type="Proteomes" id="UP001148614"/>
    </source>
</evidence>
<dbReference type="Proteomes" id="UP001148614">
    <property type="component" value="Unassembled WGS sequence"/>
</dbReference>
<sequence length="336" mass="37085">MNVNLSLLLCVETPREKRACDIIGMSVPFEGRAGARLGSFPANADYLEFDKHTESDVLGAAPAAAGLLEQALRPFNRIQEAKQRCADLSAIISEYMIIVKTSKDIVELVRREPSLASQNVLNSTQGIKDAAIELNNHLSAMHDRLDSGTTREFAHQLFSGSEDQHQLNAIVERLTRYKMDLIVNIGLTNVGLVQGYGNAIRANTAAVEELSVRVKALLGEDGNMRIAKIIEGRPRDVNGTIPLTYEDIAKLANVDDDELKSTEAKVPSSARKIHRIENYITLKDALQVNPPVAQDIWKHMDVRVENNIADVGAAQYCYPISSSDFLESLKMMKSNQ</sequence>
<proteinExistence type="predicted"/>
<comment type="caution">
    <text evidence="1">The sequence shown here is derived from an EMBL/GenBank/DDBJ whole genome shotgun (WGS) entry which is preliminary data.</text>
</comment>
<accession>A0A9W8N9L3</accession>
<protein>
    <submittedName>
        <fullName evidence="1">Uncharacterized protein</fullName>
    </submittedName>
</protein>
<dbReference type="EMBL" id="JANPWZ010001716">
    <property type="protein sequence ID" value="KAJ3563718.1"/>
    <property type="molecule type" value="Genomic_DNA"/>
</dbReference>
<keyword evidence="2" id="KW-1185">Reference proteome</keyword>
<gene>
    <name evidence="1" type="ORF">NPX13_g8099</name>
</gene>
<name>A0A9W8N9L3_9PEZI</name>
<organism evidence="1 2">
    <name type="scientific">Xylaria arbuscula</name>
    <dbReference type="NCBI Taxonomy" id="114810"/>
    <lineage>
        <taxon>Eukaryota</taxon>
        <taxon>Fungi</taxon>
        <taxon>Dikarya</taxon>
        <taxon>Ascomycota</taxon>
        <taxon>Pezizomycotina</taxon>
        <taxon>Sordariomycetes</taxon>
        <taxon>Xylariomycetidae</taxon>
        <taxon>Xylariales</taxon>
        <taxon>Xylariaceae</taxon>
        <taxon>Xylaria</taxon>
    </lineage>
</organism>